<proteinExistence type="predicted"/>
<feature type="region of interest" description="Disordered" evidence="1">
    <location>
        <begin position="79"/>
        <end position="172"/>
    </location>
</feature>
<evidence type="ECO:0000313" key="3">
    <source>
        <dbReference type="Proteomes" id="UP000001072"/>
    </source>
</evidence>
<name>F4S5X9_MELLP</name>
<keyword evidence="3" id="KW-1185">Reference proteome</keyword>
<feature type="compositionally biased region" description="Polar residues" evidence="1">
    <location>
        <begin position="125"/>
        <end position="143"/>
    </location>
</feature>
<protein>
    <submittedName>
        <fullName evidence="2">Uncharacterized protein</fullName>
    </submittedName>
</protein>
<dbReference type="KEGG" id="mlr:MELLADRAFT_112267"/>
<dbReference type="Proteomes" id="UP000001072">
    <property type="component" value="Unassembled WGS sequence"/>
</dbReference>
<evidence type="ECO:0000256" key="1">
    <source>
        <dbReference type="SAM" id="MobiDB-lite"/>
    </source>
</evidence>
<reference evidence="3" key="1">
    <citation type="journal article" date="2011" name="Proc. Natl. Acad. Sci. U.S.A.">
        <title>Obligate biotrophy features unraveled by the genomic analysis of rust fungi.</title>
        <authorList>
            <person name="Duplessis S."/>
            <person name="Cuomo C.A."/>
            <person name="Lin Y.-C."/>
            <person name="Aerts A."/>
            <person name="Tisserant E."/>
            <person name="Veneault-Fourrey C."/>
            <person name="Joly D.L."/>
            <person name="Hacquard S."/>
            <person name="Amselem J."/>
            <person name="Cantarel B.L."/>
            <person name="Chiu R."/>
            <person name="Coutinho P.M."/>
            <person name="Feau N."/>
            <person name="Field M."/>
            <person name="Frey P."/>
            <person name="Gelhaye E."/>
            <person name="Goldberg J."/>
            <person name="Grabherr M.G."/>
            <person name="Kodira C.D."/>
            <person name="Kohler A."/>
            <person name="Kuees U."/>
            <person name="Lindquist E.A."/>
            <person name="Lucas S.M."/>
            <person name="Mago R."/>
            <person name="Mauceli E."/>
            <person name="Morin E."/>
            <person name="Murat C."/>
            <person name="Pangilinan J.L."/>
            <person name="Park R."/>
            <person name="Pearson M."/>
            <person name="Quesneville H."/>
            <person name="Rouhier N."/>
            <person name="Sakthikumar S."/>
            <person name="Salamov A.A."/>
            <person name="Schmutz J."/>
            <person name="Selles B."/>
            <person name="Shapiro H."/>
            <person name="Tanguay P."/>
            <person name="Tuskan G.A."/>
            <person name="Henrissat B."/>
            <person name="Van de Peer Y."/>
            <person name="Rouze P."/>
            <person name="Ellis J.G."/>
            <person name="Dodds P.N."/>
            <person name="Schein J.E."/>
            <person name="Zhong S."/>
            <person name="Hamelin R.C."/>
            <person name="Grigoriev I.V."/>
            <person name="Szabo L.J."/>
            <person name="Martin F."/>
        </authorList>
    </citation>
    <scope>NUCLEOTIDE SEQUENCE [LARGE SCALE GENOMIC DNA]</scope>
    <source>
        <strain evidence="3">98AG31 / pathotype 3-4-7</strain>
    </source>
</reference>
<evidence type="ECO:0000313" key="2">
    <source>
        <dbReference type="EMBL" id="EGF99981.1"/>
    </source>
</evidence>
<dbReference type="VEuPathDB" id="FungiDB:MELLADRAFT_112267"/>
<dbReference type="HOGENOM" id="CLU_1555615_0_0_1"/>
<accession>F4S5X9</accession>
<sequence length="172" mass="18979">MCKKTVQVAPDSLGNLKIHRDGYVSSTVKGGLEELGRAAPSRAQEREEQLGIFPFSGTLPVIDEEDEDLADNTPLTAILIDLPDSENNDNAPEEAETDHDSEYGEFLDASPEYDEDNENQKDNPDPTTEISLENSSSNKYHTTGSRKKANRSNSLINKLGGVTSQERQRVWA</sequence>
<dbReference type="GeneID" id="18924625"/>
<dbReference type="EMBL" id="GL883152">
    <property type="protein sequence ID" value="EGF99981.1"/>
    <property type="molecule type" value="Genomic_DNA"/>
</dbReference>
<dbReference type="InParanoid" id="F4S5X9"/>
<dbReference type="RefSeq" id="XP_007416788.1">
    <property type="nucleotide sequence ID" value="XM_007416726.1"/>
</dbReference>
<organism evidence="3">
    <name type="scientific">Melampsora larici-populina (strain 98AG31 / pathotype 3-4-7)</name>
    <name type="common">Poplar leaf rust fungus</name>
    <dbReference type="NCBI Taxonomy" id="747676"/>
    <lineage>
        <taxon>Eukaryota</taxon>
        <taxon>Fungi</taxon>
        <taxon>Dikarya</taxon>
        <taxon>Basidiomycota</taxon>
        <taxon>Pucciniomycotina</taxon>
        <taxon>Pucciniomycetes</taxon>
        <taxon>Pucciniales</taxon>
        <taxon>Melampsoraceae</taxon>
        <taxon>Melampsora</taxon>
    </lineage>
</organism>
<gene>
    <name evidence="2" type="ORF">MELLADRAFT_112267</name>
</gene>
<feature type="compositionally biased region" description="Acidic residues" evidence="1">
    <location>
        <begin position="83"/>
        <end position="117"/>
    </location>
</feature>
<dbReference type="AlphaFoldDB" id="F4S5X9"/>